<feature type="non-terminal residue" evidence="3">
    <location>
        <position position="487"/>
    </location>
</feature>
<feature type="transmembrane region" description="Helical" evidence="2">
    <location>
        <begin position="352"/>
        <end position="372"/>
    </location>
</feature>
<keyword evidence="2" id="KW-1133">Transmembrane helix</keyword>
<comment type="caution">
    <text evidence="3">The sequence shown here is derived from an EMBL/GenBank/DDBJ whole genome shotgun (WGS) entry which is preliminary data.</text>
</comment>
<evidence type="ECO:0000256" key="1">
    <source>
        <dbReference type="SAM" id="MobiDB-lite"/>
    </source>
</evidence>
<evidence type="ECO:0000313" key="4">
    <source>
        <dbReference type="Proteomes" id="UP000767238"/>
    </source>
</evidence>
<dbReference type="EMBL" id="JAHFYH010000004">
    <property type="protein sequence ID" value="KAH0233458.1"/>
    <property type="molecule type" value="Genomic_DNA"/>
</dbReference>
<reference evidence="3" key="2">
    <citation type="submission" date="2021-08" db="EMBL/GenBank/DDBJ databases">
        <authorList>
            <person name="Gostincar C."/>
            <person name="Sun X."/>
            <person name="Song Z."/>
            <person name="Gunde-Cimerman N."/>
        </authorList>
    </citation>
    <scope>NUCLEOTIDE SEQUENCE</scope>
    <source>
        <strain evidence="3">EXF-8016</strain>
    </source>
</reference>
<protein>
    <recommendedName>
        <fullName evidence="5">Transmembrane protein</fullName>
    </recommendedName>
</protein>
<feature type="transmembrane region" description="Helical" evidence="2">
    <location>
        <begin position="205"/>
        <end position="237"/>
    </location>
</feature>
<feature type="compositionally biased region" description="Basic and acidic residues" evidence="1">
    <location>
        <begin position="117"/>
        <end position="127"/>
    </location>
</feature>
<organism evidence="3 4">
    <name type="scientific">Aureobasidium melanogenum</name>
    <name type="common">Aureobasidium pullulans var. melanogenum</name>
    <dbReference type="NCBI Taxonomy" id="46634"/>
    <lineage>
        <taxon>Eukaryota</taxon>
        <taxon>Fungi</taxon>
        <taxon>Dikarya</taxon>
        <taxon>Ascomycota</taxon>
        <taxon>Pezizomycotina</taxon>
        <taxon>Dothideomycetes</taxon>
        <taxon>Dothideomycetidae</taxon>
        <taxon>Dothideales</taxon>
        <taxon>Saccotheciaceae</taxon>
        <taxon>Aureobasidium</taxon>
    </lineage>
</organism>
<feature type="region of interest" description="Disordered" evidence="1">
    <location>
        <begin position="463"/>
        <end position="487"/>
    </location>
</feature>
<dbReference type="AlphaFoldDB" id="A0A9P8GNQ6"/>
<dbReference type="Proteomes" id="UP000767238">
    <property type="component" value="Unassembled WGS sequence"/>
</dbReference>
<evidence type="ECO:0000313" key="3">
    <source>
        <dbReference type="EMBL" id="KAH0233458.1"/>
    </source>
</evidence>
<evidence type="ECO:0008006" key="5">
    <source>
        <dbReference type="Google" id="ProtNLM"/>
    </source>
</evidence>
<keyword evidence="2" id="KW-0472">Membrane</keyword>
<gene>
    <name evidence="3" type="ORF">KCV03_g1146</name>
</gene>
<feature type="region of interest" description="Disordered" evidence="1">
    <location>
        <begin position="97"/>
        <end position="127"/>
    </location>
</feature>
<accession>A0A9P8GNQ6</accession>
<evidence type="ECO:0000256" key="2">
    <source>
        <dbReference type="SAM" id="Phobius"/>
    </source>
</evidence>
<feature type="transmembrane region" description="Helical" evidence="2">
    <location>
        <begin position="329"/>
        <end position="346"/>
    </location>
</feature>
<reference evidence="3" key="1">
    <citation type="journal article" date="2021" name="J Fungi (Basel)">
        <title>Virulence traits and population genomics of the black yeast Aureobasidium melanogenum.</title>
        <authorList>
            <person name="Cernosa A."/>
            <person name="Sun X."/>
            <person name="Gostincar C."/>
            <person name="Fang C."/>
            <person name="Gunde-Cimerman N."/>
            <person name="Song Z."/>
        </authorList>
    </citation>
    <scope>NUCLEOTIDE SEQUENCE</scope>
    <source>
        <strain evidence="3">EXF-8016</strain>
    </source>
</reference>
<sequence>MPSYKELCAEGLQANPTAYPIPARNSAGESVYIYQRVKWTGNFLDAELEHIEVPAYNCPSFTTTAQPERLALEDTPTTMLSHQYPFGKQALAVPYPSAPERDENGKFPTKPENLPTRPERPTEETVRERSFAKLISTERPLNDAERIARDSQYLVDLQRWRSWASRMPEEWNLLDPVEYTQLNSMMPTASMSQVDKPNIDKDAQIMLLFFCFTSFLTLVGTSAGQLLALGVLLIGVIQINHQISLDPIAIFSFTALNPVNALHLLGYWFLGMIGVIGIIFSSIMTSSFWFLSQLATSLAGANTRSRTLYYDATAFLDVTKQDLTRGISVSRLAFWLAAVVLAFLNYKMLQEPSTVCLLACMALCILIVICILSSFAERPPSAVVGDPVISPPDTPPAIPAAQIVPALRASTRLSGHSGVTFADPLSTPQSVSTKSLPEGLRPKPLIFDFGTPNRGPFNKDFGARRTPPDLYQVQPTFFTSPPRQTFS</sequence>
<name>A0A9P8GNQ6_AURME</name>
<feature type="compositionally biased region" description="Polar residues" evidence="1">
    <location>
        <begin position="473"/>
        <end position="487"/>
    </location>
</feature>
<proteinExistence type="predicted"/>
<keyword evidence="2" id="KW-0812">Transmembrane</keyword>
<dbReference type="OrthoDB" id="3908005at2759"/>
<feature type="transmembrane region" description="Helical" evidence="2">
    <location>
        <begin position="267"/>
        <end position="291"/>
    </location>
</feature>